<name>A0ABY4S8M4_AQUTE</name>
<dbReference type="EMBL" id="CP097636">
    <property type="protein sequence ID" value="URI08814.1"/>
    <property type="molecule type" value="Genomic_DNA"/>
</dbReference>
<keyword evidence="2" id="KW-1185">Reference proteome</keyword>
<protein>
    <submittedName>
        <fullName evidence="1">Uncharacterized protein</fullName>
    </submittedName>
</protein>
<sequence>MNAQDLFPRAPRLVQTYLMDRDAGLMCRILGLYAARGLDLLKVDYAYAAQDVMKLEVAVCSLHGATQDSVRVLVDKASTFVGVIAAAEQPVAQRLSA</sequence>
<evidence type="ECO:0000313" key="1">
    <source>
        <dbReference type="EMBL" id="URI08814.1"/>
    </source>
</evidence>
<proteinExistence type="predicted"/>
<dbReference type="RefSeq" id="WP_250197034.1">
    <property type="nucleotide sequence ID" value="NZ_CP097636.1"/>
</dbReference>
<dbReference type="Proteomes" id="UP001056201">
    <property type="component" value="Chromosome 2"/>
</dbReference>
<reference evidence="1" key="1">
    <citation type="submission" date="2022-05" db="EMBL/GenBank/DDBJ databases">
        <title>An RpoN-dependent PEP-CTERM gene is involved in floc formation of an Aquincola tertiaricarbonis strain.</title>
        <authorList>
            <person name="Qiu D."/>
            <person name="Xia M."/>
        </authorList>
    </citation>
    <scope>NUCLEOTIDE SEQUENCE</scope>
    <source>
        <strain evidence="1">RN12</strain>
    </source>
</reference>
<gene>
    <name evidence="1" type="ORF">MW290_24875</name>
</gene>
<organism evidence="1 2">
    <name type="scientific">Aquincola tertiaricarbonis</name>
    <dbReference type="NCBI Taxonomy" id="391953"/>
    <lineage>
        <taxon>Bacteria</taxon>
        <taxon>Pseudomonadati</taxon>
        <taxon>Pseudomonadota</taxon>
        <taxon>Betaproteobacteria</taxon>
        <taxon>Burkholderiales</taxon>
        <taxon>Sphaerotilaceae</taxon>
        <taxon>Aquincola</taxon>
    </lineage>
</organism>
<evidence type="ECO:0000313" key="2">
    <source>
        <dbReference type="Proteomes" id="UP001056201"/>
    </source>
</evidence>
<accession>A0ABY4S8M4</accession>